<evidence type="ECO:0008006" key="5">
    <source>
        <dbReference type="Google" id="ProtNLM"/>
    </source>
</evidence>
<name>A0A1N7HT03_9FLAO</name>
<dbReference type="RefSeq" id="WP_076350990.1">
    <property type="nucleotide sequence ID" value="NZ_CP033926.1"/>
</dbReference>
<dbReference type="Proteomes" id="UP000279541">
    <property type="component" value="Chromosome"/>
</dbReference>
<dbReference type="OrthoDB" id="1270790at2"/>
<evidence type="ECO:0000313" key="3">
    <source>
        <dbReference type="Proteomes" id="UP000186106"/>
    </source>
</evidence>
<dbReference type="AlphaFoldDB" id="A0A1N7HT03"/>
<dbReference type="Proteomes" id="UP000186106">
    <property type="component" value="Unassembled WGS sequence"/>
</dbReference>
<evidence type="ECO:0000313" key="4">
    <source>
        <dbReference type="Proteomes" id="UP000279541"/>
    </source>
</evidence>
<dbReference type="EMBL" id="FTNZ01000001">
    <property type="protein sequence ID" value="SIS27977.1"/>
    <property type="molecule type" value="Genomic_DNA"/>
</dbReference>
<protein>
    <recommendedName>
        <fullName evidence="5">DUF2442 domain-containing protein</fullName>
    </recommendedName>
</protein>
<sequence length="81" mass="9848">MKVDLRIPKKFVIYQKWSVFSNFDNEVDYNVASWIQGKNYCAEFTASNFHGLVWWNDELGYWCDEIWQDRVHKSSYMAERL</sequence>
<dbReference type="EMBL" id="CP033926">
    <property type="protein sequence ID" value="AZA99204.1"/>
    <property type="molecule type" value="Genomic_DNA"/>
</dbReference>
<dbReference type="KEGG" id="cjt:EG359_06115"/>
<reference evidence="1 4" key="2">
    <citation type="submission" date="2018-11" db="EMBL/GenBank/DDBJ databases">
        <title>Proposal to divide the Flavobacteriaceae and reorganize its genera based on Amino Acid Identity values calculated from whole genome sequences.</title>
        <authorList>
            <person name="Nicholson A.C."/>
            <person name="Gulvik C.A."/>
            <person name="Whitney A.M."/>
            <person name="Humrighouse B.W."/>
            <person name="Bell M."/>
            <person name="Holmes B."/>
            <person name="Steigerwalt A.G."/>
            <person name="Villarma A."/>
            <person name="Sheth M."/>
            <person name="Batra D."/>
            <person name="Pryor J."/>
            <person name="Bernardet J.-F."/>
            <person name="Hugo C."/>
            <person name="Kampfer P."/>
            <person name="Newman J."/>
            <person name="McQuiston J.R."/>
        </authorList>
    </citation>
    <scope>NUCLEOTIDE SEQUENCE [LARGE SCALE GENOMIC DNA]</scope>
    <source>
        <strain evidence="1 4">DSM 16927</strain>
    </source>
</reference>
<evidence type="ECO:0000313" key="1">
    <source>
        <dbReference type="EMBL" id="AZA99204.1"/>
    </source>
</evidence>
<keyword evidence="4" id="KW-1185">Reference proteome</keyword>
<accession>A0A1N7HT03</accession>
<evidence type="ECO:0000313" key="2">
    <source>
        <dbReference type="EMBL" id="SIS27977.1"/>
    </source>
</evidence>
<organism evidence="2 3">
    <name type="scientific">Chryseobacterium joostei</name>
    <dbReference type="NCBI Taxonomy" id="112234"/>
    <lineage>
        <taxon>Bacteria</taxon>
        <taxon>Pseudomonadati</taxon>
        <taxon>Bacteroidota</taxon>
        <taxon>Flavobacteriia</taxon>
        <taxon>Flavobacteriales</taxon>
        <taxon>Weeksellaceae</taxon>
        <taxon>Chryseobacterium group</taxon>
        <taxon>Chryseobacterium</taxon>
    </lineage>
</organism>
<proteinExistence type="predicted"/>
<gene>
    <name evidence="1" type="ORF">EG359_06115</name>
    <name evidence="2" type="ORF">SAMN05421768_101136</name>
</gene>
<reference evidence="2 3" key="1">
    <citation type="submission" date="2017-01" db="EMBL/GenBank/DDBJ databases">
        <authorList>
            <person name="Mah S.A."/>
            <person name="Swanson W.J."/>
            <person name="Moy G.W."/>
            <person name="Vacquier V.D."/>
        </authorList>
    </citation>
    <scope>NUCLEOTIDE SEQUENCE [LARGE SCALE GENOMIC DNA]</scope>
    <source>
        <strain evidence="2 3">DSM 16927</strain>
    </source>
</reference>